<keyword evidence="3" id="KW-1185">Reference proteome</keyword>
<organism evidence="2 3">
    <name type="scientific">Saxibacter everestensis</name>
    <dbReference type="NCBI Taxonomy" id="2909229"/>
    <lineage>
        <taxon>Bacteria</taxon>
        <taxon>Bacillati</taxon>
        <taxon>Actinomycetota</taxon>
        <taxon>Actinomycetes</taxon>
        <taxon>Micrococcales</taxon>
        <taxon>Brevibacteriaceae</taxon>
        <taxon>Saxibacter</taxon>
    </lineage>
</organism>
<sequence>MSGELPYWSWQGGLEEFVGYLVRRVDYGGAEDLPVATESDIQSLLARIKAEPGGSTSLRQALEELDVPAAHVVDEELLNKLRVARDALIEVIATIETEVGGDAQRDVGAIAHTKLSPARSFHQVINDDAGPLPDRDKAAAYDPTRDRERPESRTEHESDDTPPR</sequence>
<name>A0ABY8QUL1_9MICO</name>
<accession>A0ABY8QUL1</accession>
<evidence type="ECO:0000256" key="1">
    <source>
        <dbReference type="SAM" id="MobiDB-lite"/>
    </source>
</evidence>
<gene>
    <name evidence="2" type="ORF">LWF01_02665</name>
</gene>
<feature type="region of interest" description="Disordered" evidence="1">
    <location>
        <begin position="121"/>
        <end position="164"/>
    </location>
</feature>
<proteinExistence type="predicted"/>
<dbReference type="EMBL" id="CP090958">
    <property type="protein sequence ID" value="WGW12690.1"/>
    <property type="molecule type" value="Genomic_DNA"/>
</dbReference>
<protein>
    <submittedName>
        <fullName evidence="2">Uncharacterized protein</fullName>
    </submittedName>
</protein>
<evidence type="ECO:0000313" key="2">
    <source>
        <dbReference type="EMBL" id="WGW12690.1"/>
    </source>
</evidence>
<dbReference type="Proteomes" id="UP001209083">
    <property type="component" value="Chromosome"/>
</dbReference>
<reference evidence="2 3" key="1">
    <citation type="submission" date="2023-05" db="EMBL/GenBank/DDBJ databases">
        <title>Lithophilousrod everest ZFBP1038 complete genpme.</title>
        <authorList>
            <person name="Tian M."/>
        </authorList>
    </citation>
    <scope>NUCLEOTIDE SEQUENCE [LARGE SCALE GENOMIC DNA]</scope>
    <source>
        <strain evidence="2 3">ZFBP1038</strain>
    </source>
</reference>
<evidence type="ECO:0000313" key="3">
    <source>
        <dbReference type="Proteomes" id="UP001209083"/>
    </source>
</evidence>
<feature type="compositionally biased region" description="Basic and acidic residues" evidence="1">
    <location>
        <begin position="133"/>
        <end position="164"/>
    </location>
</feature>
<dbReference type="RefSeq" id="WP_349639494.1">
    <property type="nucleotide sequence ID" value="NZ_CP090958.1"/>
</dbReference>